<dbReference type="EMBL" id="MU865677">
    <property type="protein sequence ID" value="KAK4220648.1"/>
    <property type="molecule type" value="Genomic_DNA"/>
</dbReference>
<name>A0AAN6YLM1_9PEZI</name>
<evidence type="ECO:0000256" key="1">
    <source>
        <dbReference type="SAM" id="MobiDB-lite"/>
    </source>
</evidence>
<feature type="region of interest" description="Disordered" evidence="1">
    <location>
        <begin position="200"/>
        <end position="220"/>
    </location>
</feature>
<feature type="chain" id="PRO_5042970446" description="Secreted protein" evidence="2">
    <location>
        <begin position="20"/>
        <end position="220"/>
    </location>
</feature>
<sequence length="220" mass="23555">MLPSSLLAFVAALPTVVMAAALPELPHDVSEGGIKWTGKIFKDDKKPTVLYGEIEDILDQILALNPNYVASEVNPDPETAQSALQRRVETLTCATMATGGQYDITAGADHLVSVGAQCETPAKQCRRMTCKNTTGSYLCSEGNNISLSCNSLARIVRRVNTDCCNGKDKYGSNSSGKSGHIYNDRIWSVWVGYGNCGHSSSSRPTDYPYPGGSPNGVCQN</sequence>
<reference evidence="3" key="2">
    <citation type="submission" date="2023-05" db="EMBL/GenBank/DDBJ databases">
        <authorList>
            <consortium name="Lawrence Berkeley National Laboratory"/>
            <person name="Steindorff A."/>
            <person name="Hensen N."/>
            <person name="Bonometti L."/>
            <person name="Westerberg I."/>
            <person name="Brannstrom I.O."/>
            <person name="Guillou S."/>
            <person name="Cros-Aarteil S."/>
            <person name="Calhoun S."/>
            <person name="Haridas S."/>
            <person name="Kuo A."/>
            <person name="Mondo S."/>
            <person name="Pangilinan J."/>
            <person name="Riley R."/>
            <person name="Labutti K."/>
            <person name="Andreopoulos B."/>
            <person name="Lipzen A."/>
            <person name="Chen C."/>
            <person name="Yanf M."/>
            <person name="Daum C."/>
            <person name="Ng V."/>
            <person name="Clum A."/>
            <person name="Ohm R."/>
            <person name="Martin F."/>
            <person name="Silar P."/>
            <person name="Natvig D."/>
            <person name="Lalanne C."/>
            <person name="Gautier V."/>
            <person name="Ament-Velasquez S.L."/>
            <person name="Kruys A."/>
            <person name="Hutchinson M.I."/>
            <person name="Powell A.J."/>
            <person name="Barry K."/>
            <person name="Miller A.N."/>
            <person name="Grigoriev I.V."/>
            <person name="Debuchy R."/>
            <person name="Gladieux P."/>
            <person name="Thoren M.H."/>
            <person name="Johannesson H."/>
        </authorList>
    </citation>
    <scope>NUCLEOTIDE SEQUENCE</scope>
    <source>
        <strain evidence="3">CBS 990.96</strain>
    </source>
</reference>
<organism evidence="3 4">
    <name type="scientific">Podospora fimiseda</name>
    <dbReference type="NCBI Taxonomy" id="252190"/>
    <lineage>
        <taxon>Eukaryota</taxon>
        <taxon>Fungi</taxon>
        <taxon>Dikarya</taxon>
        <taxon>Ascomycota</taxon>
        <taxon>Pezizomycotina</taxon>
        <taxon>Sordariomycetes</taxon>
        <taxon>Sordariomycetidae</taxon>
        <taxon>Sordariales</taxon>
        <taxon>Podosporaceae</taxon>
        <taxon>Podospora</taxon>
    </lineage>
</organism>
<accession>A0AAN6YLM1</accession>
<evidence type="ECO:0000256" key="2">
    <source>
        <dbReference type="SAM" id="SignalP"/>
    </source>
</evidence>
<protein>
    <recommendedName>
        <fullName evidence="5">Secreted protein</fullName>
    </recommendedName>
</protein>
<evidence type="ECO:0008006" key="5">
    <source>
        <dbReference type="Google" id="ProtNLM"/>
    </source>
</evidence>
<comment type="caution">
    <text evidence="3">The sequence shown here is derived from an EMBL/GenBank/DDBJ whole genome shotgun (WGS) entry which is preliminary data.</text>
</comment>
<evidence type="ECO:0000313" key="4">
    <source>
        <dbReference type="Proteomes" id="UP001301958"/>
    </source>
</evidence>
<feature type="signal peptide" evidence="2">
    <location>
        <begin position="1"/>
        <end position="19"/>
    </location>
</feature>
<reference evidence="3" key="1">
    <citation type="journal article" date="2023" name="Mol. Phylogenet. Evol.">
        <title>Genome-scale phylogeny and comparative genomics of the fungal order Sordariales.</title>
        <authorList>
            <person name="Hensen N."/>
            <person name="Bonometti L."/>
            <person name="Westerberg I."/>
            <person name="Brannstrom I.O."/>
            <person name="Guillou S."/>
            <person name="Cros-Aarteil S."/>
            <person name="Calhoun S."/>
            <person name="Haridas S."/>
            <person name="Kuo A."/>
            <person name="Mondo S."/>
            <person name="Pangilinan J."/>
            <person name="Riley R."/>
            <person name="LaButti K."/>
            <person name="Andreopoulos B."/>
            <person name="Lipzen A."/>
            <person name="Chen C."/>
            <person name="Yan M."/>
            <person name="Daum C."/>
            <person name="Ng V."/>
            <person name="Clum A."/>
            <person name="Steindorff A."/>
            <person name="Ohm R.A."/>
            <person name="Martin F."/>
            <person name="Silar P."/>
            <person name="Natvig D.O."/>
            <person name="Lalanne C."/>
            <person name="Gautier V."/>
            <person name="Ament-Velasquez S.L."/>
            <person name="Kruys A."/>
            <person name="Hutchinson M.I."/>
            <person name="Powell A.J."/>
            <person name="Barry K."/>
            <person name="Miller A.N."/>
            <person name="Grigoriev I.V."/>
            <person name="Debuchy R."/>
            <person name="Gladieux P."/>
            <person name="Hiltunen Thoren M."/>
            <person name="Johannesson H."/>
        </authorList>
    </citation>
    <scope>NUCLEOTIDE SEQUENCE</scope>
    <source>
        <strain evidence="3">CBS 990.96</strain>
    </source>
</reference>
<evidence type="ECO:0000313" key="3">
    <source>
        <dbReference type="EMBL" id="KAK4220648.1"/>
    </source>
</evidence>
<keyword evidence="4" id="KW-1185">Reference proteome</keyword>
<proteinExistence type="predicted"/>
<keyword evidence="2" id="KW-0732">Signal</keyword>
<dbReference type="Proteomes" id="UP001301958">
    <property type="component" value="Unassembled WGS sequence"/>
</dbReference>
<dbReference type="AlphaFoldDB" id="A0AAN6YLM1"/>
<gene>
    <name evidence="3" type="ORF">QBC38DRAFT_525498</name>
</gene>